<evidence type="ECO:0008006" key="4">
    <source>
        <dbReference type="Google" id="ProtNLM"/>
    </source>
</evidence>
<sequence length="348" mass="38955">MYDIVINKKFLTLILGSFLWLSQFTQATEINILSERQEFLLRPFLDVFEEKTGIKANVAYLKKGSLERLKQQPASVDVLLTVDIANLTAIADAGLFQTIQSKVIEQNVPANYRDPKGLWTALTARARVIYYSKERVKASELSTYEALGDSGNKHRVCTRSGYHKYNVALISSMIAEHGVARTKTWLLGMKNNRGRKPSGNDRSQVKAIYHGQCDVALGNTYYMGKMLEREDQHAWAASVGIYFPNQSGRGTHMNISGGAVIKAAKNKASAVKLLEFLSGNLAQYMYAQVNHEYPVKSGIQFSRIVQGFGGGQDGVKKGVFRQDRRNLAEIGRYRKQAIKILDEVNFDS</sequence>
<dbReference type="PANTHER" id="PTHR30006:SF15">
    <property type="entry name" value="IRON-UTILIZATION PERIPLASMIC PROTEIN"/>
    <property type="match status" value="1"/>
</dbReference>
<name>A0A381U609_9ZZZZ</name>
<organism evidence="3">
    <name type="scientific">marine metagenome</name>
    <dbReference type="NCBI Taxonomy" id="408172"/>
    <lineage>
        <taxon>unclassified sequences</taxon>
        <taxon>metagenomes</taxon>
        <taxon>ecological metagenomes</taxon>
    </lineage>
</organism>
<dbReference type="GO" id="GO:0030288">
    <property type="term" value="C:outer membrane-bounded periplasmic space"/>
    <property type="evidence" value="ECO:0007669"/>
    <property type="project" value="TreeGrafter"/>
</dbReference>
<evidence type="ECO:0000256" key="1">
    <source>
        <dbReference type="ARBA" id="ARBA00008520"/>
    </source>
</evidence>
<dbReference type="EMBL" id="UINC01005789">
    <property type="protein sequence ID" value="SVA23559.1"/>
    <property type="molecule type" value="Genomic_DNA"/>
</dbReference>
<reference evidence="3" key="1">
    <citation type="submission" date="2018-05" db="EMBL/GenBank/DDBJ databases">
        <authorList>
            <person name="Lanie J.A."/>
            <person name="Ng W.-L."/>
            <person name="Kazmierczak K.M."/>
            <person name="Andrzejewski T.M."/>
            <person name="Davidsen T.M."/>
            <person name="Wayne K.J."/>
            <person name="Tettelin H."/>
            <person name="Glass J.I."/>
            <person name="Rusch D."/>
            <person name="Podicherti R."/>
            <person name="Tsui H.-C.T."/>
            <person name="Winkler M.E."/>
        </authorList>
    </citation>
    <scope>NUCLEOTIDE SEQUENCE</scope>
</reference>
<dbReference type="Gene3D" id="3.40.190.10">
    <property type="entry name" value="Periplasmic binding protein-like II"/>
    <property type="match status" value="2"/>
</dbReference>
<protein>
    <recommendedName>
        <fullName evidence="4">Iron ABC transporter substrate-binding protein</fullName>
    </recommendedName>
</protein>
<dbReference type="SUPFAM" id="SSF53850">
    <property type="entry name" value="Periplasmic binding protein-like II"/>
    <property type="match status" value="1"/>
</dbReference>
<dbReference type="Pfam" id="PF01547">
    <property type="entry name" value="SBP_bac_1"/>
    <property type="match status" value="1"/>
</dbReference>
<comment type="similarity">
    <text evidence="1">Belongs to the bacterial solute-binding protein 1 family.</text>
</comment>
<keyword evidence="2" id="KW-0732">Signal</keyword>
<dbReference type="InterPro" id="IPR026045">
    <property type="entry name" value="Ferric-bd"/>
</dbReference>
<dbReference type="AlphaFoldDB" id="A0A381U609"/>
<proteinExistence type="inferred from homology"/>
<accession>A0A381U609</accession>
<evidence type="ECO:0000256" key="2">
    <source>
        <dbReference type="ARBA" id="ARBA00022729"/>
    </source>
</evidence>
<dbReference type="PANTHER" id="PTHR30006">
    <property type="entry name" value="THIAMINE-BINDING PERIPLASMIC PROTEIN-RELATED"/>
    <property type="match status" value="1"/>
</dbReference>
<dbReference type="PIRSF" id="PIRSF002825">
    <property type="entry name" value="CfbpA"/>
    <property type="match status" value="1"/>
</dbReference>
<dbReference type="InterPro" id="IPR006059">
    <property type="entry name" value="SBP"/>
</dbReference>
<gene>
    <name evidence="3" type="ORF">METZ01_LOCUS76413</name>
</gene>
<evidence type="ECO:0000313" key="3">
    <source>
        <dbReference type="EMBL" id="SVA23559.1"/>
    </source>
</evidence>